<gene>
    <name evidence="1" type="ORF">DSM106972_018320</name>
</gene>
<protein>
    <submittedName>
        <fullName evidence="1">Uncharacterized protein</fullName>
    </submittedName>
</protein>
<proteinExistence type="predicted"/>
<accession>A0A433VNG0</accession>
<keyword evidence="2" id="KW-1185">Reference proteome</keyword>
<dbReference type="AlphaFoldDB" id="A0A433VNG0"/>
<dbReference type="EMBL" id="RSCL01000004">
    <property type="protein sequence ID" value="RUT07572.1"/>
    <property type="molecule type" value="Genomic_DNA"/>
</dbReference>
<comment type="caution">
    <text evidence="1">The sequence shown here is derived from an EMBL/GenBank/DDBJ whole genome shotgun (WGS) entry which is preliminary data.</text>
</comment>
<evidence type="ECO:0000313" key="1">
    <source>
        <dbReference type="EMBL" id="RUT07572.1"/>
    </source>
</evidence>
<dbReference type="RefSeq" id="WP_127080463.1">
    <property type="nucleotide sequence ID" value="NZ_RSCL01000004.1"/>
</dbReference>
<organism evidence="1 2">
    <name type="scientific">Dulcicalothrix desertica PCC 7102</name>
    <dbReference type="NCBI Taxonomy" id="232991"/>
    <lineage>
        <taxon>Bacteria</taxon>
        <taxon>Bacillati</taxon>
        <taxon>Cyanobacteriota</taxon>
        <taxon>Cyanophyceae</taxon>
        <taxon>Nostocales</taxon>
        <taxon>Calotrichaceae</taxon>
        <taxon>Dulcicalothrix</taxon>
    </lineage>
</organism>
<reference evidence="1" key="1">
    <citation type="submission" date="2018-12" db="EMBL/GenBank/DDBJ databases">
        <authorList>
            <person name="Will S."/>
            <person name="Neumann-Schaal M."/>
            <person name="Henke P."/>
        </authorList>
    </citation>
    <scope>NUCLEOTIDE SEQUENCE</scope>
    <source>
        <strain evidence="1">PCC 7102</strain>
    </source>
</reference>
<evidence type="ECO:0000313" key="2">
    <source>
        <dbReference type="Proteomes" id="UP000271624"/>
    </source>
</evidence>
<dbReference type="OrthoDB" id="476591at2"/>
<dbReference type="Proteomes" id="UP000271624">
    <property type="component" value="Unassembled WGS sequence"/>
</dbReference>
<name>A0A433VNG0_9CYAN</name>
<reference evidence="1" key="2">
    <citation type="journal article" date="2019" name="Genome Biol. Evol.">
        <title>Day and night: Metabolic profiles and evolutionary relationships of six axenic non-marine cyanobacteria.</title>
        <authorList>
            <person name="Will S.E."/>
            <person name="Henke P."/>
            <person name="Boedeker C."/>
            <person name="Huang S."/>
            <person name="Brinkmann H."/>
            <person name="Rohde M."/>
            <person name="Jarek M."/>
            <person name="Friedl T."/>
            <person name="Seufert S."/>
            <person name="Schumacher M."/>
            <person name="Overmann J."/>
            <person name="Neumann-Schaal M."/>
            <person name="Petersen J."/>
        </authorList>
    </citation>
    <scope>NUCLEOTIDE SEQUENCE [LARGE SCALE GENOMIC DNA]</scope>
    <source>
        <strain evidence="1">PCC 7102</strain>
    </source>
</reference>
<sequence length="79" mass="8637">MPIILYINYKHYGLDFVEDLTFGSDGNLYLSSSISTQQSRNKVARYNGKTGAKIDDFVVPGSGGIFGLIRIDFGVARSA</sequence>